<evidence type="ECO:0000256" key="1">
    <source>
        <dbReference type="ARBA" id="ARBA00022734"/>
    </source>
</evidence>
<keyword evidence="1" id="KW-0430">Lectin</keyword>
<gene>
    <name evidence="5" type="ORF">DR999_PMT21170</name>
</gene>
<dbReference type="GO" id="GO:0030246">
    <property type="term" value="F:carbohydrate binding"/>
    <property type="evidence" value="ECO:0007669"/>
    <property type="project" value="UniProtKB-KW"/>
</dbReference>
<dbReference type="PROSITE" id="PS00615">
    <property type="entry name" value="C_TYPE_LECTIN_1"/>
    <property type="match status" value="1"/>
</dbReference>
<evidence type="ECO:0000313" key="6">
    <source>
        <dbReference type="Proteomes" id="UP000297703"/>
    </source>
</evidence>
<dbReference type="InterPro" id="IPR050111">
    <property type="entry name" value="C-type_lectin/snaclec_domain"/>
</dbReference>
<feature type="domain" description="C-type lectin" evidence="4">
    <location>
        <begin position="159"/>
        <end position="272"/>
    </location>
</feature>
<dbReference type="Proteomes" id="UP000297703">
    <property type="component" value="Unassembled WGS sequence"/>
</dbReference>
<proteinExistence type="predicted"/>
<dbReference type="SMART" id="SM00034">
    <property type="entry name" value="CLECT"/>
    <property type="match status" value="1"/>
</dbReference>
<dbReference type="InterPro" id="IPR018378">
    <property type="entry name" value="C-type_lectin_CS"/>
</dbReference>
<reference evidence="5 6" key="1">
    <citation type="submission" date="2019-04" db="EMBL/GenBank/DDBJ databases">
        <title>Draft genome of the big-headed turtle Platysternon megacephalum.</title>
        <authorList>
            <person name="Gong S."/>
        </authorList>
    </citation>
    <scope>NUCLEOTIDE SEQUENCE [LARGE SCALE GENOMIC DNA]</scope>
    <source>
        <strain evidence="5">DO16091913</strain>
        <tissue evidence="5">Muscle</tissue>
    </source>
</reference>
<dbReference type="CDD" id="cd03590">
    <property type="entry name" value="CLECT_DC-SIGN_like"/>
    <property type="match status" value="1"/>
</dbReference>
<dbReference type="InterPro" id="IPR001304">
    <property type="entry name" value="C-type_lectin-like"/>
</dbReference>
<feature type="coiled-coil region" evidence="3">
    <location>
        <begin position="107"/>
        <end position="134"/>
    </location>
</feature>
<keyword evidence="6" id="KW-1185">Reference proteome</keyword>
<dbReference type="OrthoDB" id="6133475at2759"/>
<keyword evidence="3" id="KW-0175">Coiled coil</keyword>
<dbReference type="AlphaFoldDB" id="A0A4D9DHP1"/>
<dbReference type="STRING" id="55544.A0A4D9DHP1"/>
<evidence type="ECO:0000259" key="4">
    <source>
        <dbReference type="PROSITE" id="PS50041"/>
    </source>
</evidence>
<dbReference type="InterPro" id="IPR033989">
    <property type="entry name" value="CD209-like_CTLD"/>
</dbReference>
<dbReference type="PROSITE" id="PS50041">
    <property type="entry name" value="C_TYPE_LECTIN_2"/>
    <property type="match status" value="1"/>
</dbReference>
<name>A0A4D9DHP1_9SAUR</name>
<dbReference type="InterPro" id="IPR016187">
    <property type="entry name" value="CTDL_fold"/>
</dbReference>
<dbReference type="PANTHER" id="PTHR22803">
    <property type="entry name" value="MANNOSE, PHOSPHOLIPASE, LECTIN RECEPTOR RELATED"/>
    <property type="match status" value="1"/>
</dbReference>
<evidence type="ECO:0000313" key="5">
    <source>
        <dbReference type="EMBL" id="TFJ97015.1"/>
    </source>
</evidence>
<keyword evidence="2" id="KW-1015">Disulfide bond</keyword>
<evidence type="ECO:0000256" key="2">
    <source>
        <dbReference type="ARBA" id="ARBA00023157"/>
    </source>
</evidence>
<dbReference type="SUPFAM" id="SSF56436">
    <property type="entry name" value="C-type lectin-like"/>
    <property type="match status" value="1"/>
</dbReference>
<organism evidence="5 6">
    <name type="scientific">Platysternon megacephalum</name>
    <name type="common">big-headed turtle</name>
    <dbReference type="NCBI Taxonomy" id="55544"/>
    <lineage>
        <taxon>Eukaryota</taxon>
        <taxon>Metazoa</taxon>
        <taxon>Chordata</taxon>
        <taxon>Craniata</taxon>
        <taxon>Vertebrata</taxon>
        <taxon>Euteleostomi</taxon>
        <taxon>Archelosauria</taxon>
        <taxon>Testudinata</taxon>
        <taxon>Testudines</taxon>
        <taxon>Cryptodira</taxon>
        <taxon>Durocryptodira</taxon>
        <taxon>Testudinoidea</taxon>
        <taxon>Platysternidae</taxon>
        <taxon>Platysternon</taxon>
    </lineage>
</organism>
<dbReference type="Gene3D" id="3.10.100.10">
    <property type="entry name" value="Mannose-Binding Protein A, subunit A"/>
    <property type="match status" value="1"/>
</dbReference>
<dbReference type="InterPro" id="IPR016186">
    <property type="entry name" value="C-type_lectin-like/link_sf"/>
</dbReference>
<dbReference type="EMBL" id="QXTE01000545">
    <property type="protein sequence ID" value="TFJ97015.1"/>
    <property type="molecule type" value="Genomic_DNA"/>
</dbReference>
<sequence>MSQQELYGNWLCPPPSPGKRLVRQTGIYLLAGGPAHASHFRSGSPDSFSNEEDYDDVSLSEMGDQMQKRLPAYKDNTDIASQRSKEGTDLQMSEELKVLNYNHSERLMNVVQDLADARIERKRLQSDMNKSYKELSDLTASICNALPEPIKCAAGWKKFGKTCYYFSNTTTNWMGAKQFCTGQSSYLVIVNNDNEQAFLKDCNKQKRTYWLGLSDAVEEGKWQWVDNSPYSVSFWNSGEPNIQGEEEDCVKMRSTGTWADSECSQPNYWICEKTWIC</sequence>
<comment type="caution">
    <text evidence="5">The sequence shown here is derived from an EMBL/GenBank/DDBJ whole genome shotgun (WGS) entry which is preliminary data.</text>
</comment>
<evidence type="ECO:0000256" key="3">
    <source>
        <dbReference type="SAM" id="Coils"/>
    </source>
</evidence>
<reference evidence="5 6" key="2">
    <citation type="submission" date="2019-04" db="EMBL/GenBank/DDBJ databases">
        <title>The genome sequence of big-headed turtle.</title>
        <authorList>
            <person name="Gong S."/>
        </authorList>
    </citation>
    <scope>NUCLEOTIDE SEQUENCE [LARGE SCALE GENOMIC DNA]</scope>
    <source>
        <strain evidence="5">DO16091913</strain>
        <tissue evidence="5">Muscle</tissue>
    </source>
</reference>
<protein>
    <submittedName>
        <fullName evidence="5">Protein bicaudal C 1</fullName>
    </submittedName>
</protein>
<accession>A0A4D9DHP1</accession>
<dbReference type="Pfam" id="PF00059">
    <property type="entry name" value="Lectin_C"/>
    <property type="match status" value="1"/>
</dbReference>